<dbReference type="InterPro" id="IPR013216">
    <property type="entry name" value="Methyltransf_11"/>
</dbReference>
<dbReference type="EMBL" id="CP058529">
    <property type="protein sequence ID" value="QLG27244.1"/>
    <property type="molecule type" value="Genomic_DNA"/>
</dbReference>
<dbReference type="Gene3D" id="3.40.50.150">
    <property type="entry name" value="Vaccinia Virus protein VP39"/>
    <property type="match status" value="1"/>
</dbReference>
<dbReference type="CDD" id="cd02440">
    <property type="entry name" value="AdoMet_MTases"/>
    <property type="match status" value="1"/>
</dbReference>
<keyword evidence="1" id="KW-0472">Membrane</keyword>
<proteinExistence type="predicted"/>
<keyword evidence="1" id="KW-0812">Transmembrane</keyword>
<organism evidence="3 4">
    <name type="scientific">Halorarum halophilum</name>
    <dbReference type="NCBI Taxonomy" id="2743090"/>
    <lineage>
        <taxon>Archaea</taxon>
        <taxon>Methanobacteriati</taxon>
        <taxon>Methanobacteriota</taxon>
        <taxon>Stenosarchaea group</taxon>
        <taxon>Halobacteria</taxon>
        <taxon>Halobacteriales</taxon>
        <taxon>Haloferacaceae</taxon>
        <taxon>Halorarum</taxon>
    </lineage>
</organism>
<dbReference type="GO" id="GO:0032259">
    <property type="term" value="P:methylation"/>
    <property type="evidence" value="ECO:0007669"/>
    <property type="project" value="UniProtKB-KW"/>
</dbReference>
<dbReference type="Pfam" id="PF08241">
    <property type="entry name" value="Methyltransf_11"/>
    <property type="match status" value="1"/>
</dbReference>
<evidence type="ECO:0000313" key="3">
    <source>
        <dbReference type="EMBL" id="QLG27244.1"/>
    </source>
</evidence>
<name>A0A7D5GK56_9EURY</name>
<evidence type="ECO:0000256" key="1">
    <source>
        <dbReference type="SAM" id="Phobius"/>
    </source>
</evidence>
<dbReference type="GO" id="GO:0008757">
    <property type="term" value="F:S-adenosylmethionine-dependent methyltransferase activity"/>
    <property type="evidence" value="ECO:0007669"/>
    <property type="project" value="InterPro"/>
</dbReference>
<dbReference type="KEGG" id="halg:HUG10_06665"/>
<keyword evidence="3" id="KW-0808">Transferase</keyword>
<dbReference type="Proteomes" id="UP000509750">
    <property type="component" value="Chromosome"/>
</dbReference>
<dbReference type="GeneID" id="56028500"/>
<dbReference type="InterPro" id="IPR029063">
    <property type="entry name" value="SAM-dependent_MTases_sf"/>
</dbReference>
<dbReference type="OrthoDB" id="57427at2157"/>
<sequence>MFRYWFGVYHWRRRLRRIGAGVAVALAGVALGTLVGTDAARILGLVLVFGGLWYGQPALKRLFVPAPWQADGWKYAPLRHALDLEDADRWLDVGSGTGRSLTGVATSGAGSDALSATRVTALDVFDSGVILGNAAGIAVRNAGAAGVDAEAVRGDATRLPVRTGSQDVVTACRVLHDLSRPDAEATVREARRALDGDGQFGVLELSATHEATDDPLGYWESMLEEGGFAVGASGEVSRGNSWYCYLVCTASDSAS</sequence>
<reference evidence="3 4" key="1">
    <citation type="submission" date="2020-07" db="EMBL/GenBank/DDBJ databases">
        <title>Gai3-2, isolated from salt lake.</title>
        <authorList>
            <person name="Cui H."/>
            <person name="Shi X."/>
        </authorList>
    </citation>
    <scope>NUCLEOTIDE SEQUENCE [LARGE SCALE GENOMIC DNA]</scope>
    <source>
        <strain evidence="3 4">Gai3-2</strain>
    </source>
</reference>
<keyword evidence="3" id="KW-0489">Methyltransferase</keyword>
<accession>A0A7D5GK56</accession>
<keyword evidence="4" id="KW-1185">Reference proteome</keyword>
<dbReference type="SUPFAM" id="SSF53335">
    <property type="entry name" value="S-adenosyl-L-methionine-dependent methyltransferases"/>
    <property type="match status" value="1"/>
</dbReference>
<evidence type="ECO:0000259" key="2">
    <source>
        <dbReference type="Pfam" id="PF08241"/>
    </source>
</evidence>
<feature type="domain" description="Methyltransferase type 11" evidence="2">
    <location>
        <begin position="91"/>
        <end position="200"/>
    </location>
</feature>
<evidence type="ECO:0000313" key="4">
    <source>
        <dbReference type="Proteomes" id="UP000509750"/>
    </source>
</evidence>
<protein>
    <submittedName>
        <fullName evidence="3">Class I SAM-dependent methyltransferase</fullName>
    </submittedName>
</protein>
<keyword evidence="1" id="KW-1133">Transmembrane helix</keyword>
<gene>
    <name evidence="3" type="ORF">HUG10_06665</name>
</gene>
<dbReference type="AlphaFoldDB" id="A0A7D5GK56"/>
<feature type="transmembrane region" description="Helical" evidence="1">
    <location>
        <begin position="21"/>
        <end position="54"/>
    </location>
</feature>
<dbReference type="RefSeq" id="WP_179168819.1">
    <property type="nucleotide sequence ID" value="NZ_CP058529.1"/>
</dbReference>